<sequence>MPSTVDHPARPGVPSLLTPTDPRFPAVASATLRDRVRPGTPRRGAPGLGAAGSGRVAERSAARTPAGLRAHGHGRAAQLDAVLPWTPYAVASQAGPAQCLSASLFAGGARDGFVPIHRCGAAPESHRIPSARAALRQPARTPRPGPEGDRRGRPAMSSHYI</sequence>
<gene>
    <name evidence="2" type="ORF">Cci01nite_43640</name>
</gene>
<dbReference type="Proteomes" id="UP000659904">
    <property type="component" value="Unassembled WGS sequence"/>
</dbReference>
<comment type="caution">
    <text evidence="2">The sequence shown here is derived from an EMBL/GenBank/DDBJ whole genome shotgun (WGS) entry which is preliminary data.</text>
</comment>
<organism evidence="2 3">
    <name type="scientific">Catellatospora citrea</name>
    <dbReference type="NCBI Taxonomy" id="53366"/>
    <lineage>
        <taxon>Bacteria</taxon>
        <taxon>Bacillati</taxon>
        <taxon>Actinomycetota</taxon>
        <taxon>Actinomycetes</taxon>
        <taxon>Micromonosporales</taxon>
        <taxon>Micromonosporaceae</taxon>
        <taxon>Catellatospora</taxon>
    </lineage>
</organism>
<dbReference type="EMBL" id="BONH01000020">
    <property type="protein sequence ID" value="GIF99270.1"/>
    <property type="molecule type" value="Genomic_DNA"/>
</dbReference>
<accession>A0A8J3KLG8</accession>
<feature type="region of interest" description="Disordered" evidence="1">
    <location>
        <begin position="1"/>
        <end position="72"/>
    </location>
</feature>
<evidence type="ECO:0000313" key="2">
    <source>
        <dbReference type="EMBL" id="GIF99270.1"/>
    </source>
</evidence>
<name>A0A8J3KLG8_9ACTN</name>
<evidence type="ECO:0000256" key="1">
    <source>
        <dbReference type="SAM" id="MobiDB-lite"/>
    </source>
</evidence>
<feature type="region of interest" description="Disordered" evidence="1">
    <location>
        <begin position="124"/>
        <end position="161"/>
    </location>
</feature>
<keyword evidence="3" id="KW-1185">Reference proteome</keyword>
<proteinExistence type="predicted"/>
<reference evidence="2 3" key="1">
    <citation type="submission" date="2021-01" db="EMBL/GenBank/DDBJ databases">
        <title>Whole genome shotgun sequence of Catellatospora citrea NBRC 14495.</title>
        <authorList>
            <person name="Komaki H."/>
            <person name="Tamura T."/>
        </authorList>
    </citation>
    <scope>NUCLEOTIDE SEQUENCE [LARGE SCALE GENOMIC DNA]</scope>
    <source>
        <strain evidence="2 3">NBRC 14495</strain>
    </source>
</reference>
<evidence type="ECO:0000313" key="3">
    <source>
        <dbReference type="Proteomes" id="UP000659904"/>
    </source>
</evidence>
<protein>
    <submittedName>
        <fullName evidence="2">Uncharacterized protein</fullName>
    </submittedName>
</protein>
<dbReference type="AlphaFoldDB" id="A0A8J3KLG8"/>